<keyword evidence="3" id="KW-1185">Reference proteome</keyword>
<dbReference type="KEGG" id="sap:Sulac_2099"/>
<dbReference type="GO" id="GO:0005829">
    <property type="term" value="C:cytosol"/>
    <property type="evidence" value="ECO:0007669"/>
    <property type="project" value="TreeGrafter"/>
</dbReference>
<dbReference type="STRING" id="679936.Sulac_2099"/>
<dbReference type="EMBL" id="CP003179">
    <property type="protein sequence ID" value="AEW05585.1"/>
    <property type="molecule type" value="Genomic_DNA"/>
</dbReference>
<dbReference type="AlphaFoldDB" id="G8TSX0"/>
<dbReference type="PATRIC" id="fig|679936.5.peg.2164"/>
<dbReference type="HOGENOM" id="CLU_023081_1_0_9"/>
<sequence>MASDVQLCVTCLIDLFRPQAGQAALRVLERRGATVRFPADQTCCGQFSYNAGYRREAAALARHFIEVFERSPEPVVMLSGSCAAMVIHEYPDLLAEDAAERGESVDAWRTRAEAIGRRVVEFSQWLKTHSHPDPQPADPTAAVVHHVGCHMRRLLKDTRSSRDALIAAHISPEEPDTADDCCGFGGTSSITEPVVAAALADAKWASFEPFLAAGASGVTGADLGCLLHLAGRRDFLGRPAPVWYLAEVVDAAETGQWPPAGGDE</sequence>
<dbReference type="GO" id="GO:0016491">
    <property type="term" value="F:oxidoreductase activity"/>
    <property type="evidence" value="ECO:0007669"/>
    <property type="project" value="UniProtKB-ARBA"/>
</dbReference>
<reference evidence="3" key="1">
    <citation type="submission" date="2011-12" db="EMBL/GenBank/DDBJ databases">
        <title>The complete genome of chromosome of Sulfobacillus acidophilus DSM 10332.</title>
        <authorList>
            <person name="Lucas S."/>
            <person name="Han J."/>
            <person name="Lapidus A."/>
            <person name="Bruce D."/>
            <person name="Goodwin L."/>
            <person name="Pitluck S."/>
            <person name="Peters L."/>
            <person name="Kyrpides N."/>
            <person name="Mavromatis K."/>
            <person name="Ivanova N."/>
            <person name="Mikhailova N."/>
            <person name="Chertkov O."/>
            <person name="Saunders E."/>
            <person name="Detter J.C."/>
            <person name="Tapia R."/>
            <person name="Han C."/>
            <person name="Land M."/>
            <person name="Hauser L."/>
            <person name="Markowitz V."/>
            <person name="Cheng J.-F."/>
            <person name="Hugenholtz P."/>
            <person name="Woyke T."/>
            <person name="Wu D."/>
            <person name="Pukall R."/>
            <person name="Gehrich-Schroeter G."/>
            <person name="Schneider S."/>
            <person name="Klenk H.-P."/>
            <person name="Eisen J.A."/>
        </authorList>
    </citation>
    <scope>NUCLEOTIDE SEQUENCE [LARGE SCALE GENOMIC DNA]</scope>
    <source>
        <strain evidence="3">ATCC 700253 / DSM 10332 / NAL</strain>
    </source>
</reference>
<organism evidence="2 3">
    <name type="scientific">Sulfobacillus acidophilus (strain ATCC 700253 / DSM 10332 / NAL)</name>
    <dbReference type="NCBI Taxonomy" id="679936"/>
    <lineage>
        <taxon>Bacteria</taxon>
        <taxon>Bacillati</taxon>
        <taxon>Bacillota</taxon>
        <taxon>Clostridia</taxon>
        <taxon>Eubacteriales</taxon>
        <taxon>Clostridiales Family XVII. Incertae Sedis</taxon>
        <taxon>Sulfobacillus</taxon>
    </lineage>
</organism>
<feature type="domain" description="Cysteine-rich" evidence="1">
    <location>
        <begin position="143"/>
        <end position="229"/>
    </location>
</feature>
<feature type="domain" description="Cysteine-rich" evidence="1">
    <location>
        <begin position="8"/>
        <end position="86"/>
    </location>
</feature>
<evidence type="ECO:0000313" key="3">
    <source>
        <dbReference type="Proteomes" id="UP000005439"/>
    </source>
</evidence>
<reference evidence="2 3" key="2">
    <citation type="journal article" date="2012" name="Stand. Genomic Sci.">
        <title>Complete genome sequence of the moderately thermophilic mineral-sulfide-oxidizing firmicute Sulfobacillus acidophilus type strain (NAL(T)).</title>
        <authorList>
            <person name="Anderson I."/>
            <person name="Chertkov O."/>
            <person name="Chen A."/>
            <person name="Saunders E."/>
            <person name="Lapidus A."/>
            <person name="Nolan M."/>
            <person name="Lucas S."/>
            <person name="Hammon N."/>
            <person name="Deshpande S."/>
            <person name="Cheng J.F."/>
            <person name="Han C."/>
            <person name="Tapia R."/>
            <person name="Goodwin L.A."/>
            <person name="Pitluck S."/>
            <person name="Liolios K."/>
            <person name="Pagani I."/>
            <person name="Ivanova N."/>
            <person name="Mikhailova N."/>
            <person name="Pati A."/>
            <person name="Palaniappan K."/>
            <person name="Land M."/>
            <person name="Pan C."/>
            <person name="Rohde M."/>
            <person name="Pukall R."/>
            <person name="Goker M."/>
            <person name="Detter J.C."/>
            <person name="Woyke T."/>
            <person name="Bristow J."/>
            <person name="Eisen J.A."/>
            <person name="Markowitz V."/>
            <person name="Hugenholtz P."/>
            <person name="Kyrpides N.C."/>
            <person name="Klenk H.P."/>
            <person name="Mavromatis K."/>
        </authorList>
    </citation>
    <scope>NUCLEOTIDE SEQUENCE [LARGE SCALE GENOMIC DNA]</scope>
    <source>
        <strain evidence="3">ATCC 700253 / DSM 10332 / NAL</strain>
    </source>
</reference>
<evidence type="ECO:0000313" key="2">
    <source>
        <dbReference type="EMBL" id="AEW05585.1"/>
    </source>
</evidence>
<dbReference type="Pfam" id="PF02754">
    <property type="entry name" value="CCG"/>
    <property type="match status" value="2"/>
</dbReference>
<dbReference type="Proteomes" id="UP000005439">
    <property type="component" value="Chromosome"/>
</dbReference>
<proteinExistence type="predicted"/>
<dbReference type="InterPro" id="IPR004017">
    <property type="entry name" value="Cys_rich_dom"/>
</dbReference>
<accession>G8TSX0</accession>
<name>G8TSX0_SULAD</name>
<evidence type="ECO:0000259" key="1">
    <source>
        <dbReference type="Pfam" id="PF02754"/>
    </source>
</evidence>
<gene>
    <name evidence="2" type="ordered locus">Sulac_2099</name>
</gene>
<dbReference type="PANTHER" id="PTHR30296:SF0">
    <property type="entry name" value="LACTATE UTILIZATION PROTEIN A"/>
    <property type="match status" value="1"/>
</dbReference>
<dbReference type="PANTHER" id="PTHR30296">
    <property type="entry name" value="UNCHARACTERIZED PROTEIN YKGE"/>
    <property type="match status" value="1"/>
</dbReference>
<protein>
    <recommendedName>
        <fullName evidence="1">Cysteine-rich domain-containing protein</fullName>
    </recommendedName>
</protein>